<name>D8S077_SELML</name>
<gene>
    <name evidence="1" type="ORF">SELMODRAFT_443288</name>
</gene>
<dbReference type="EMBL" id="GL377596">
    <property type="protein sequence ID" value="EFJ22430.1"/>
    <property type="molecule type" value="Genomic_DNA"/>
</dbReference>
<dbReference type="InterPro" id="IPR036412">
    <property type="entry name" value="HAD-like_sf"/>
</dbReference>
<accession>D8S077</accession>
<organism evidence="2">
    <name type="scientific">Selaginella moellendorffii</name>
    <name type="common">Spikemoss</name>
    <dbReference type="NCBI Taxonomy" id="88036"/>
    <lineage>
        <taxon>Eukaryota</taxon>
        <taxon>Viridiplantae</taxon>
        <taxon>Streptophyta</taxon>
        <taxon>Embryophyta</taxon>
        <taxon>Tracheophyta</taxon>
        <taxon>Lycopodiopsida</taxon>
        <taxon>Selaginellales</taxon>
        <taxon>Selaginellaceae</taxon>
        <taxon>Selaginella</taxon>
    </lineage>
</organism>
<dbReference type="PANTHER" id="PTHR43198:SF2">
    <property type="entry name" value="SI:CH1073-67J19.1-RELATED"/>
    <property type="match status" value="1"/>
</dbReference>
<dbReference type="InterPro" id="IPR016084">
    <property type="entry name" value="Haem_Oase-like_multi-hlx"/>
</dbReference>
<evidence type="ECO:0000313" key="2">
    <source>
        <dbReference type="Proteomes" id="UP000001514"/>
    </source>
</evidence>
<dbReference type="InterPro" id="IPR050967">
    <property type="entry name" value="Thiamine_Salvage_TenA"/>
</dbReference>
<dbReference type="GO" id="GO:0005829">
    <property type="term" value="C:cytosol"/>
    <property type="evidence" value="ECO:0000318"/>
    <property type="project" value="GO_Central"/>
</dbReference>
<evidence type="ECO:0000313" key="1">
    <source>
        <dbReference type="EMBL" id="EFJ22430.1"/>
    </source>
</evidence>
<proteinExistence type="predicted"/>
<keyword evidence="2" id="KW-1185">Reference proteome</keyword>
<dbReference type="Gramene" id="EFJ22430">
    <property type="protein sequence ID" value="EFJ22430"/>
    <property type="gene ID" value="SELMODRAFT_443288"/>
</dbReference>
<dbReference type="STRING" id="88036.D8S077"/>
<dbReference type="InParanoid" id="D8S077"/>
<dbReference type="SUPFAM" id="SSF56784">
    <property type="entry name" value="HAD-like"/>
    <property type="match status" value="1"/>
</dbReference>
<dbReference type="PANTHER" id="PTHR43198">
    <property type="entry name" value="BIFUNCTIONAL TH2 PROTEIN"/>
    <property type="match status" value="1"/>
</dbReference>
<dbReference type="SUPFAM" id="SSF48613">
    <property type="entry name" value="Heme oxygenase-like"/>
    <property type="match status" value="1"/>
</dbReference>
<sequence>MPWGSGEVEGEIFAPTGSEYANPLISVAWTAVNPTNPLSFLCQWRRKESQHSCVFGFFDRCSPIRRLRQLPADSPDLRQRIHQPWYFLMDSHRPAARLKLAHRSGVSSASNLAASLGTNTGRVRCRARFSPEASFFCLLRHTSSRRASSRQVVPNKMVVLQNFRVQDFLEAAELEICAILYHPFNLSTMAGTLSDSRLSCFLRDEGYVLSVASSLSKHQPTKALLMKLSHSIYKGNEDAVTDSAKEMKSFMMKLAADSDVKASVILMAIFHARVFLARTISKYMAPGQSSWISAYNEHDFQVCASLLEKDLETKLLQDGKGGVLEKLFKEALSHQIQIFSSAYPRHKDEATCSSNPWHPVNLLFTTDYDITCTVKDTSEILVSVAKNNSSTSEDPQERYWSLMKVHDNRIKNCLSIWEFESVAAKLTPVTEKRGGLYHLVPGMDLGLRSYIKGSQEQFANPDVSCVYESSNLRNILRQLGDLEKKINKEVMAGGVLKGVRREQIRREVKRIPLLHRCSEFLQQLSEINIPMHCISASWSRDLIIGGLPSLPEGHLFVHSNDLVYDEKGTSDGTFQGVVQDAFDKEAILHALRRMYNVYPDENKRAVFLGDSTNDLLALLDADLGIVMGHNPALREMLLRYNLQLFPLAIAAAHIQASIESGNPKSYRHSGVLFEASGWSEVEACLLLK</sequence>
<reference evidence="1 2" key="1">
    <citation type="journal article" date="2011" name="Science">
        <title>The Selaginella genome identifies genetic changes associated with the evolution of vascular plants.</title>
        <authorList>
            <person name="Banks J.A."/>
            <person name="Nishiyama T."/>
            <person name="Hasebe M."/>
            <person name="Bowman J.L."/>
            <person name="Gribskov M."/>
            <person name="dePamphilis C."/>
            <person name="Albert V.A."/>
            <person name="Aono N."/>
            <person name="Aoyama T."/>
            <person name="Ambrose B.A."/>
            <person name="Ashton N.W."/>
            <person name="Axtell M.J."/>
            <person name="Barker E."/>
            <person name="Barker M.S."/>
            <person name="Bennetzen J.L."/>
            <person name="Bonawitz N.D."/>
            <person name="Chapple C."/>
            <person name="Cheng C."/>
            <person name="Correa L.G."/>
            <person name="Dacre M."/>
            <person name="DeBarry J."/>
            <person name="Dreyer I."/>
            <person name="Elias M."/>
            <person name="Engstrom E.M."/>
            <person name="Estelle M."/>
            <person name="Feng L."/>
            <person name="Finet C."/>
            <person name="Floyd S.K."/>
            <person name="Frommer W.B."/>
            <person name="Fujita T."/>
            <person name="Gramzow L."/>
            <person name="Gutensohn M."/>
            <person name="Harholt J."/>
            <person name="Hattori M."/>
            <person name="Heyl A."/>
            <person name="Hirai T."/>
            <person name="Hiwatashi Y."/>
            <person name="Ishikawa M."/>
            <person name="Iwata M."/>
            <person name="Karol K.G."/>
            <person name="Koehler B."/>
            <person name="Kolukisaoglu U."/>
            <person name="Kubo M."/>
            <person name="Kurata T."/>
            <person name="Lalonde S."/>
            <person name="Li K."/>
            <person name="Li Y."/>
            <person name="Litt A."/>
            <person name="Lyons E."/>
            <person name="Manning G."/>
            <person name="Maruyama T."/>
            <person name="Michael T.P."/>
            <person name="Mikami K."/>
            <person name="Miyazaki S."/>
            <person name="Morinaga S."/>
            <person name="Murata T."/>
            <person name="Mueller-Roeber B."/>
            <person name="Nelson D.R."/>
            <person name="Obara M."/>
            <person name="Oguri Y."/>
            <person name="Olmstead R.G."/>
            <person name="Onodera N."/>
            <person name="Petersen B.L."/>
            <person name="Pils B."/>
            <person name="Prigge M."/>
            <person name="Rensing S.A."/>
            <person name="Riano-Pachon D.M."/>
            <person name="Roberts A.W."/>
            <person name="Sato Y."/>
            <person name="Scheller H.V."/>
            <person name="Schulz B."/>
            <person name="Schulz C."/>
            <person name="Shakirov E.V."/>
            <person name="Shibagaki N."/>
            <person name="Shinohara N."/>
            <person name="Shippen D.E."/>
            <person name="Soerensen I."/>
            <person name="Sotooka R."/>
            <person name="Sugimoto N."/>
            <person name="Sugita M."/>
            <person name="Sumikawa N."/>
            <person name="Tanurdzic M."/>
            <person name="Theissen G."/>
            <person name="Ulvskov P."/>
            <person name="Wakazuki S."/>
            <person name="Weng J.K."/>
            <person name="Willats W.W."/>
            <person name="Wipf D."/>
            <person name="Wolf P.G."/>
            <person name="Yang L."/>
            <person name="Zimmer A.D."/>
            <person name="Zhu Q."/>
            <person name="Mitros T."/>
            <person name="Hellsten U."/>
            <person name="Loque D."/>
            <person name="Otillar R."/>
            <person name="Salamov A."/>
            <person name="Schmutz J."/>
            <person name="Shapiro H."/>
            <person name="Lindquist E."/>
            <person name="Lucas S."/>
            <person name="Rokhsar D."/>
            <person name="Grigoriev I.V."/>
        </authorList>
    </citation>
    <scope>NUCLEOTIDE SEQUENCE [LARGE SCALE GENOMIC DNA]</scope>
</reference>
<dbReference type="Gene3D" id="3.40.50.1000">
    <property type="entry name" value="HAD superfamily/HAD-like"/>
    <property type="match status" value="1"/>
</dbReference>
<dbReference type="InterPro" id="IPR023214">
    <property type="entry name" value="HAD_sf"/>
</dbReference>
<dbReference type="KEGG" id="smo:SELMODRAFT_443288"/>
<dbReference type="HOGENOM" id="CLU_025417_0_0_1"/>
<dbReference type="AlphaFoldDB" id="D8S077"/>
<dbReference type="OMA" id="QLWISAY"/>
<dbReference type="eggNOG" id="ENOG502QQU0">
    <property type="taxonomic scope" value="Eukaryota"/>
</dbReference>
<dbReference type="Proteomes" id="UP000001514">
    <property type="component" value="Unassembled WGS sequence"/>
</dbReference>
<protein>
    <submittedName>
        <fullName evidence="1">Uncharacterized protein</fullName>
    </submittedName>
</protein>